<gene>
    <name evidence="1" type="ORF">B8W67_19185</name>
</gene>
<accession>A0A7I7S7U0</accession>
<comment type="caution">
    <text evidence="1">The sequence shown here is derived from an EMBL/GenBank/DDBJ whole genome shotgun (WGS) entry which is preliminary data.</text>
</comment>
<dbReference type="Proteomes" id="UP000193577">
    <property type="component" value="Unassembled WGS sequence"/>
</dbReference>
<sequence length="295" mass="31806">MAFSMLGAGAIINHANAANIPVPTALTRLVDAVRTIARTPATPNTDPLAALVDAVTDGTLTDTSLTKLIDAAALDQTRVNFRNELGRRAESAFMARFHRELRDGAADAILDAARPKFDAAIKGIASAAERIDPGVSADQFLATADAAGLKLWQGLNADVTTANSIAQLAALFAPGGSAELIKRPGGPSLGELANWIHPRAVMCSTSDIDLFKASELFHKRDGQHRQSVWFRLTDTAQLNTIDAARERFRAWAEHTFDAHQAAAPKHYRSVDGELIEREPQPNPYRLEDATPRSAR</sequence>
<organism evidence="1 2">
    <name type="scientific">Mycolicibacillus koreensis</name>
    <dbReference type="NCBI Taxonomy" id="1069220"/>
    <lineage>
        <taxon>Bacteria</taxon>
        <taxon>Bacillati</taxon>
        <taxon>Actinomycetota</taxon>
        <taxon>Actinomycetes</taxon>
        <taxon>Mycobacteriales</taxon>
        <taxon>Mycobacteriaceae</taxon>
        <taxon>Mycolicibacillus</taxon>
    </lineage>
</organism>
<name>A0A7I7S7U0_9MYCO</name>
<dbReference type="AlphaFoldDB" id="A0A7I7S7U0"/>
<reference evidence="1 2" key="1">
    <citation type="submission" date="2017-04" db="EMBL/GenBank/DDBJ databases">
        <title>The new phylogeny of genus Mycobacterium.</title>
        <authorList>
            <person name="Tortoli E."/>
            <person name="Trovato A."/>
            <person name="Cirillo D.M."/>
        </authorList>
    </citation>
    <scope>NUCLEOTIDE SEQUENCE [LARGE SCALE GENOMIC DNA]</scope>
    <source>
        <strain evidence="1 2">KCTC 19819</strain>
    </source>
</reference>
<proteinExistence type="predicted"/>
<evidence type="ECO:0000313" key="1">
    <source>
        <dbReference type="EMBL" id="OSC25100.1"/>
    </source>
</evidence>
<dbReference type="RefSeq" id="WP_085305715.1">
    <property type="nucleotide sequence ID" value="NZ_AP022594.1"/>
</dbReference>
<protein>
    <submittedName>
        <fullName evidence="1">Uncharacterized protein</fullName>
    </submittedName>
</protein>
<keyword evidence="2" id="KW-1185">Reference proteome</keyword>
<evidence type="ECO:0000313" key="2">
    <source>
        <dbReference type="Proteomes" id="UP000193577"/>
    </source>
</evidence>
<dbReference type="EMBL" id="NCXO01000072">
    <property type="protein sequence ID" value="OSC25100.1"/>
    <property type="molecule type" value="Genomic_DNA"/>
</dbReference>